<dbReference type="Pfam" id="PF00646">
    <property type="entry name" value="F-box"/>
    <property type="match status" value="1"/>
</dbReference>
<dbReference type="OrthoDB" id="45365at2759"/>
<dbReference type="InterPro" id="IPR036047">
    <property type="entry name" value="F-box-like_dom_sf"/>
</dbReference>
<dbReference type="PANTHER" id="PTHR24414">
    <property type="entry name" value="F-BOX/KELCH-REPEAT PROTEIN SKIP4"/>
    <property type="match status" value="1"/>
</dbReference>
<dbReference type="Proteomes" id="UP000030689">
    <property type="component" value="Unassembled WGS sequence"/>
</dbReference>
<organism evidence="2 3">
    <name type="scientific">Eutrema salsugineum</name>
    <name type="common">Saltwater cress</name>
    <name type="synonym">Sisymbrium salsugineum</name>
    <dbReference type="NCBI Taxonomy" id="72664"/>
    <lineage>
        <taxon>Eukaryota</taxon>
        <taxon>Viridiplantae</taxon>
        <taxon>Streptophyta</taxon>
        <taxon>Embryophyta</taxon>
        <taxon>Tracheophyta</taxon>
        <taxon>Spermatophyta</taxon>
        <taxon>Magnoliopsida</taxon>
        <taxon>eudicotyledons</taxon>
        <taxon>Gunneridae</taxon>
        <taxon>Pentapetalae</taxon>
        <taxon>rosids</taxon>
        <taxon>malvids</taxon>
        <taxon>Brassicales</taxon>
        <taxon>Brassicaceae</taxon>
        <taxon>Eutremeae</taxon>
        <taxon>Eutrema</taxon>
    </lineage>
</organism>
<evidence type="ECO:0000313" key="3">
    <source>
        <dbReference type="Proteomes" id="UP000030689"/>
    </source>
</evidence>
<name>V4LLV6_EUTSA</name>
<dbReference type="CDD" id="cd22152">
    <property type="entry name" value="F-box_AtAFR-like"/>
    <property type="match status" value="1"/>
</dbReference>
<dbReference type="EMBL" id="KI517385">
    <property type="protein sequence ID" value="ESQ51495.1"/>
    <property type="molecule type" value="Genomic_DNA"/>
</dbReference>
<dbReference type="InterPro" id="IPR015915">
    <property type="entry name" value="Kelch-typ_b-propeller"/>
</dbReference>
<dbReference type="Gramene" id="ESQ51495">
    <property type="protein sequence ID" value="ESQ51495"/>
    <property type="gene ID" value="EUTSA_v10017704mg"/>
</dbReference>
<dbReference type="eggNOG" id="KOG1072">
    <property type="taxonomic scope" value="Eukaryota"/>
</dbReference>
<dbReference type="InterPro" id="IPR050354">
    <property type="entry name" value="F-box/kelch-repeat_ARATH"/>
</dbReference>
<protein>
    <recommendedName>
        <fullName evidence="1">F-box domain-containing protein</fullName>
    </recommendedName>
</protein>
<dbReference type="Pfam" id="PF25210">
    <property type="entry name" value="Kelch_FKB95"/>
    <property type="match status" value="1"/>
</dbReference>
<dbReference type="OMA" id="WEPEIIN"/>
<dbReference type="SUPFAM" id="SSF81383">
    <property type="entry name" value="F-box domain"/>
    <property type="match status" value="1"/>
</dbReference>
<dbReference type="KEGG" id="eus:EUTSA_v10017704mg"/>
<dbReference type="SMART" id="SM00256">
    <property type="entry name" value="FBOX"/>
    <property type="match status" value="1"/>
</dbReference>
<dbReference type="SUPFAM" id="SSF117281">
    <property type="entry name" value="Kelch motif"/>
    <property type="match status" value="1"/>
</dbReference>
<evidence type="ECO:0000259" key="1">
    <source>
        <dbReference type="PROSITE" id="PS50181"/>
    </source>
</evidence>
<dbReference type="Gene3D" id="1.20.1280.50">
    <property type="match status" value="1"/>
</dbReference>
<dbReference type="InterPro" id="IPR001810">
    <property type="entry name" value="F-box_dom"/>
</dbReference>
<reference evidence="2 3" key="1">
    <citation type="journal article" date="2013" name="Front. Plant Sci.">
        <title>The Reference Genome of the Halophytic Plant Eutrema salsugineum.</title>
        <authorList>
            <person name="Yang R."/>
            <person name="Jarvis D.E."/>
            <person name="Chen H."/>
            <person name="Beilstein M.A."/>
            <person name="Grimwood J."/>
            <person name="Jenkins J."/>
            <person name="Shu S."/>
            <person name="Prochnik S."/>
            <person name="Xin M."/>
            <person name="Ma C."/>
            <person name="Schmutz J."/>
            <person name="Wing R.A."/>
            <person name="Mitchell-Olds T."/>
            <person name="Schumaker K.S."/>
            <person name="Wang X."/>
        </authorList>
    </citation>
    <scope>NUCLEOTIDE SEQUENCE [LARGE SCALE GENOMIC DNA]</scope>
</reference>
<dbReference type="InterPro" id="IPR057499">
    <property type="entry name" value="Kelch_FKB95"/>
</dbReference>
<dbReference type="PROSITE" id="PS50181">
    <property type="entry name" value="FBOX"/>
    <property type="match status" value="1"/>
</dbReference>
<dbReference type="AlphaFoldDB" id="V4LLV6"/>
<evidence type="ECO:0000313" key="2">
    <source>
        <dbReference type="EMBL" id="ESQ51495.1"/>
    </source>
</evidence>
<feature type="domain" description="F-box" evidence="1">
    <location>
        <begin position="13"/>
        <end position="59"/>
    </location>
</feature>
<sequence length="355" mass="40760">MSLKIRAEKEQSSSLITSLPEDVIIDILARVPRCEYPKLSLVSKHFRSLTASPELYARRSSLGCTEHCLYAALFNTETMEYRLYILHRKANGKRCLVLISSLPHIPWGASFVTVGSRIYVFGGFETSSSVSIDCRSPTAQPLPSMPVPMSCIISGIIDGRIYLIGHLDTSSKKMVMVFNTGTQMWEPEIINPEIELGNTWFGSVVIADKMYMRDYYYSFVYEPKKSKWERDEMLNSKKWMYACVVDDVLYYYDGVEKEIRAYDPKQRCWRVVKGLEESLPETTDSWSSEIVCYGGKLALFLDNDIDDEEKTFEIWYAEISLERRQGGGIWGKVEWCDHVFISRNFGFSKPLAVMV</sequence>
<proteinExistence type="predicted"/>
<dbReference type="Gene3D" id="2.120.10.80">
    <property type="entry name" value="Kelch-type beta propeller"/>
    <property type="match status" value="1"/>
</dbReference>
<gene>
    <name evidence="2" type="ORF">EUTSA_v10017704mg</name>
</gene>
<keyword evidence="3" id="KW-1185">Reference proteome</keyword>
<accession>V4LLV6</accession>
<dbReference type="PANTHER" id="PTHR24414:SF184">
    <property type="entry name" value="GALACTOSE OXIDASE_KELCH REPEAT SUPERFAMILY PROTEIN"/>
    <property type="match status" value="1"/>
</dbReference>